<evidence type="ECO:0000313" key="4">
    <source>
        <dbReference type="Proteomes" id="UP000187822"/>
    </source>
</evidence>
<evidence type="ECO:0000313" key="5">
    <source>
        <dbReference type="Proteomes" id="UP000195607"/>
    </source>
</evidence>
<dbReference type="KEGG" id="cdiv:CPM_0055"/>
<dbReference type="Pfam" id="PF13175">
    <property type="entry name" value="AAA_15"/>
    <property type="match status" value="1"/>
</dbReference>
<dbReference type="AlphaFoldDB" id="A0A1N5S5S0"/>
<dbReference type="InterPro" id="IPR027417">
    <property type="entry name" value="P-loop_NTPase"/>
</dbReference>
<protein>
    <submittedName>
        <fullName evidence="2">Predicted ATP-dependent endonuclease of the OLD family</fullName>
    </submittedName>
</protein>
<dbReference type="SUPFAM" id="SSF52540">
    <property type="entry name" value="P-loop containing nucleoside triphosphate hydrolases"/>
    <property type="match status" value="1"/>
</dbReference>
<reference evidence="2 5" key="1">
    <citation type="submission" date="2016-04" db="EMBL/GenBank/DDBJ databases">
        <authorList>
            <person name="Evans L.H."/>
            <person name="Alamgir A."/>
            <person name="Owens N."/>
            <person name="Weber N.D."/>
            <person name="Virtaneva K."/>
            <person name="Barbian K."/>
            <person name="Babar A."/>
            <person name="Rosenke K."/>
        </authorList>
    </citation>
    <scope>NUCLEOTIDE SEQUENCE [LARGE SCALE GENOMIC DNA]</scope>
    <source>
        <strain evidence="2">S5</strain>
        <strain evidence="5">S5(T) (JCM 30642 \VKM B-2941)</strain>
    </source>
</reference>
<dbReference type="PANTHER" id="PTHR43581:SF4">
    <property type="entry name" value="ATP_GTP PHOSPHATASE"/>
    <property type="match status" value="1"/>
</dbReference>
<accession>A0A1N5S5S0</accession>
<dbReference type="STRING" id="1673428.CPM_0055"/>
<feature type="domain" description="Endonuclease GajA/Old nuclease/RecF-like AAA" evidence="1">
    <location>
        <begin position="12"/>
        <end position="390"/>
    </location>
</feature>
<keyword evidence="2" id="KW-0378">Hydrolase</keyword>
<keyword evidence="2" id="KW-0255">Endonuclease</keyword>
<dbReference type="InterPro" id="IPR041685">
    <property type="entry name" value="AAA_GajA/Old/RecF-like"/>
</dbReference>
<dbReference type="EMBL" id="LT671858">
    <property type="protein sequence ID" value="SIM31267.1"/>
    <property type="molecule type" value="Genomic_DNA"/>
</dbReference>
<dbReference type="InterPro" id="IPR051396">
    <property type="entry name" value="Bact_Antivir_Def_Nuclease"/>
</dbReference>
<proteinExistence type="predicted"/>
<dbReference type="GO" id="GO:0004519">
    <property type="term" value="F:endonuclease activity"/>
    <property type="evidence" value="ECO:0007669"/>
    <property type="project" value="UniProtKB-KW"/>
</dbReference>
<dbReference type="Proteomes" id="UP000195607">
    <property type="component" value="Chromosome I"/>
</dbReference>
<gene>
    <name evidence="3" type="ORF">CPM_0055</name>
    <name evidence="2" type="ORF">CSP5_0087</name>
</gene>
<keyword evidence="2" id="KW-0540">Nuclease</keyword>
<dbReference type="Gene3D" id="3.40.50.300">
    <property type="entry name" value="P-loop containing nucleotide triphosphate hydrolases"/>
    <property type="match status" value="1"/>
</dbReference>
<name>A0A1N5S5S0_9ARCH</name>
<sequence>MILYYIFRHQIMKFVRFNFENFKGIRKLTFELNQSPSSNVYTLVGLNESGKTTILEAISNFDPNLERGPIEKPEKTIDNDPNAFLPLSERANFGKAITIGAELEFESEDIEELNKYLNINKKYSEIKDVTNTIYRRFYNFENSKFKDINRTWSPGFKVSERNDPKGTGVNLYEKDKKTWIELDKICNKRIPDIVYFPNFLFDFPSRIYLSIDILSTDEKEEFYKKLIQDILYSLDINVTIEEHLINRIKSDNENDKSNLRRIIQLMEDKVTNVIFESWYKMFKKEVKASRIKIESGEDSIKGAYLEFYIESSDGVYNVKDRSLGFRWFFTFLLFTQFRPYRPDSKKGLIFLFDEPASNLHSSAQNQLLKHFENFGNKVTIIYTTHSHYMINPNWLESTYVVKNGGFNVESSEDDVPNSTNVTVEHYRTFVSKNPKETSYFQPVLDILEYVPSELEKIPSCVFLEGKNDFYTLKYFNEVILNNEVKINLMPAFGASTMDALISMYMGWGKKFIILLDGDKEGNEQKHRYLKKFGKFVSSVIFTLKDIDQKWENKSLEDLFQSSEALSFQQIAASDSIEFKKSQFNLAIQECLILKRRFNWQPETVSRIEKILNFLHTKIQNNP</sequence>
<dbReference type="Proteomes" id="UP000187822">
    <property type="component" value="Chromosome I"/>
</dbReference>
<evidence type="ECO:0000313" key="2">
    <source>
        <dbReference type="EMBL" id="SIM31267.1"/>
    </source>
</evidence>
<reference evidence="4" key="2">
    <citation type="submission" date="2016-06" db="EMBL/GenBank/DDBJ databases">
        <authorList>
            <person name="Toshchakov V.S."/>
        </authorList>
    </citation>
    <scope>NUCLEOTIDE SEQUENCE [LARGE SCALE GENOMIC DNA]</scope>
    <source>
        <strain>PM4 (JCM 30641</strain>
        <strain evidence="4">\VKM B-2940)</strain>
    </source>
</reference>
<organism evidence="2 5">
    <name type="scientific">Cuniculiplasma divulgatum</name>
    <dbReference type="NCBI Taxonomy" id="1673428"/>
    <lineage>
        <taxon>Archaea</taxon>
        <taxon>Methanobacteriati</taxon>
        <taxon>Thermoplasmatota</taxon>
        <taxon>Thermoplasmata</taxon>
        <taxon>Thermoplasmatales</taxon>
        <taxon>Cuniculiplasmataceae</taxon>
        <taxon>Cuniculiplasma</taxon>
    </lineage>
</organism>
<reference evidence="3" key="3">
    <citation type="submission" date="2016-06" db="EMBL/GenBank/DDBJ databases">
        <authorList>
            <person name="Olsen C.W."/>
            <person name="Carey S."/>
            <person name="Hinshaw L."/>
            <person name="Karasin A.I."/>
        </authorList>
    </citation>
    <scope>NUCLEOTIDE SEQUENCE [LARGE SCALE GENOMIC DNA]</scope>
    <source>
        <strain evidence="3">PM4</strain>
    </source>
</reference>
<dbReference type="EMBL" id="LT719092">
    <property type="protein sequence ID" value="SJK83958.1"/>
    <property type="molecule type" value="Genomic_DNA"/>
</dbReference>
<evidence type="ECO:0000313" key="3">
    <source>
        <dbReference type="EMBL" id="SJK83958.1"/>
    </source>
</evidence>
<keyword evidence="4" id="KW-1185">Reference proteome</keyword>
<evidence type="ECO:0000259" key="1">
    <source>
        <dbReference type="Pfam" id="PF13175"/>
    </source>
</evidence>
<dbReference type="PANTHER" id="PTHR43581">
    <property type="entry name" value="ATP/GTP PHOSPHATASE"/>
    <property type="match status" value="1"/>
</dbReference>